<dbReference type="RefSeq" id="WP_386755960.1">
    <property type="nucleotide sequence ID" value="NZ_JBHSNM010000007.1"/>
</dbReference>
<keyword evidence="1" id="KW-0732">Signal</keyword>
<feature type="chain" id="PRO_5046006928" evidence="1">
    <location>
        <begin position="28"/>
        <end position="151"/>
    </location>
</feature>
<dbReference type="Proteomes" id="UP001596036">
    <property type="component" value="Unassembled WGS sequence"/>
</dbReference>
<keyword evidence="3" id="KW-1185">Reference proteome</keyword>
<sequence>MSIGSVLLRLLLSLCLVLNGTAAAAAAAQLPMAQHTNPAATEAAQGAATEAMPCHGHHDAMAAAMPGDASMHGIPMQHAPAANTPQPTKPKHTPDCCKSGTCRCACVHIAQVGVPALRIPDVAPDHQRSVRALAPGHAAPALPHPIRPPIG</sequence>
<evidence type="ECO:0000313" key="3">
    <source>
        <dbReference type="Proteomes" id="UP001596036"/>
    </source>
</evidence>
<dbReference type="InterPro" id="IPR048034">
    <property type="entry name" value="CopL-like"/>
</dbReference>
<evidence type="ECO:0000313" key="2">
    <source>
        <dbReference type="EMBL" id="MFC5571353.1"/>
    </source>
</evidence>
<feature type="signal peptide" evidence="1">
    <location>
        <begin position="1"/>
        <end position="27"/>
    </location>
</feature>
<organism evidence="2 3">
    <name type="scientific">Lysobacter yangpyeongensis</name>
    <dbReference type="NCBI Taxonomy" id="346182"/>
    <lineage>
        <taxon>Bacteria</taxon>
        <taxon>Pseudomonadati</taxon>
        <taxon>Pseudomonadota</taxon>
        <taxon>Gammaproteobacteria</taxon>
        <taxon>Lysobacterales</taxon>
        <taxon>Lysobacteraceae</taxon>
        <taxon>Lysobacter</taxon>
    </lineage>
</organism>
<proteinExistence type="predicted"/>
<comment type="caution">
    <text evidence="2">The sequence shown here is derived from an EMBL/GenBank/DDBJ whole genome shotgun (WGS) entry which is preliminary data.</text>
</comment>
<dbReference type="NCBIfam" id="NF033807">
    <property type="entry name" value="CopL_fam"/>
    <property type="match status" value="1"/>
</dbReference>
<reference evidence="3" key="1">
    <citation type="journal article" date="2019" name="Int. J. Syst. Evol. Microbiol.">
        <title>The Global Catalogue of Microorganisms (GCM) 10K type strain sequencing project: providing services to taxonomists for standard genome sequencing and annotation.</title>
        <authorList>
            <consortium name="The Broad Institute Genomics Platform"/>
            <consortium name="The Broad Institute Genome Sequencing Center for Infectious Disease"/>
            <person name="Wu L."/>
            <person name="Ma J."/>
        </authorList>
    </citation>
    <scope>NUCLEOTIDE SEQUENCE [LARGE SCALE GENOMIC DNA]</scope>
    <source>
        <strain evidence="3">KACC 11407</strain>
    </source>
</reference>
<accession>A0ABW0SQG2</accession>
<dbReference type="EMBL" id="JBHSNM010000007">
    <property type="protein sequence ID" value="MFC5571353.1"/>
    <property type="molecule type" value="Genomic_DNA"/>
</dbReference>
<evidence type="ECO:0000256" key="1">
    <source>
        <dbReference type="SAM" id="SignalP"/>
    </source>
</evidence>
<name>A0ABW0SQG2_9GAMM</name>
<gene>
    <name evidence="2" type="ORF">ACFPN1_14915</name>
</gene>
<protein>
    <submittedName>
        <fullName evidence="2">CopL family metal-binding regulatory protein</fullName>
    </submittedName>
</protein>